<dbReference type="AlphaFoldDB" id="A0A0B5KBS4"/>
<accession>A0A0B5KBS4</accession>
<evidence type="ECO:0000313" key="2">
    <source>
        <dbReference type="EMBL" id="AJG37944.1"/>
    </source>
</evidence>
<feature type="domain" description="Integrase catalytic" evidence="1">
    <location>
        <begin position="130"/>
        <end position="303"/>
    </location>
</feature>
<dbReference type="InterPro" id="IPR001584">
    <property type="entry name" value="Integrase_cat-core"/>
</dbReference>
<proteinExistence type="predicted"/>
<dbReference type="PANTHER" id="PTHR35004:SF7">
    <property type="entry name" value="INTEGRASE PROTEIN"/>
    <property type="match status" value="1"/>
</dbReference>
<dbReference type="InterPro" id="IPR036397">
    <property type="entry name" value="RNaseH_sf"/>
</dbReference>
<dbReference type="Pfam" id="PF00665">
    <property type="entry name" value="rve"/>
    <property type="match status" value="1"/>
</dbReference>
<dbReference type="SUPFAM" id="SSF53098">
    <property type="entry name" value="Ribonuclease H-like"/>
    <property type="match status" value="1"/>
</dbReference>
<dbReference type="PANTHER" id="PTHR35004">
    <property type="entry name" value="TRANSPOSASE RV3428C-RELATED"/>
    <property type="match status" value="1"/>
</dbReference>
<reference evidence="2" key="1">
    <citation type="journal article" date="2015" name="Environ. Microbiol.">
        <title>Pressure adaptation is linked to thermal adaptation in salt-saturated marine habitats.</title>
        <authorList>
            <consortium name="The MAMBA Consortium"/>
            <person name="Alcaide M."/>
            <person name="Stogios P.J."/>
            <person name="Lafraya A."/>
            <person name="Tchigvintsev A."/>
            <person name="Flick R."/>
            <person name="Bargiela R."/>
            <person name="Chernikova T.N."/>
            <person name="Reva O.N."/>
            <person name="Hai T."/>
            <person name="Leggewie C.C."/>
            <person name="Katzke N."/>
            <person name="La Cono V."/>
            <person name="Matesanz R."/>
            <person name="Jebbar M."/>
            <person name="Jaeger K.E."/>
            <person name="Yakimov M.M."/>
            <person name="Yakunin A.F."/>
            <person name="Golyshin P.N."/>
            <person name="Golyshina O.V."/>
            <person name="Savchenko A."/>
            <person name="Ferrer M."/>
        </authorList>
    </citation>
    <scope>NUCLEOTIDE SEQUENCE</scope>
</reference>
<dbReference type="InterPro" id="IPR009057">
    <property type="entry name" value="Homeodomain-like_sf"/>
</dbReference>
<name>A0A0B5KBS4_9FIRM</name>
<protein>
    <submittedName>
        <fullName evidence="2">Integrase core domain protein</fullName>
    </submittedName>
</protein>
<dbReference type="InterPro" id="IPR012337">
    <property type="entry name" value="RNaseH-like_sf"/>
</dbReference>
<dbReference type="GO" id="GO:0003676">
    <property type="term" value="F:nucleic acid binding"/>
    <property type="evidence" value="ECO:0007669"/>
    <property type="project" value="InterPro"/>
</dbReference>
<evidence type="ECO:0000259" key="1">
    <source>
        <dbReference type="PROSITE" id="PS50994"/>
    </source>
</evidence>
<dbReference type="Gene3D" id="3.30.420.10">
    <property type="entry name" value="Ribonuclease H-like superfamily/Ribonuclease H"/>
    <property type="match status" value="1"/>
</dbReference>
<sequence length="314" mass="38059">MKTDLQILKYRQSLVKYALRRGVTSAARRYHTNRQYIYRWMNRYDGTLDSLANHSRRPHHHPNEHTAEEIKLIKDMRRRNPKDGLVVFWVKLMKRGYTRHISSLYRVMKKFDVKLNPKKKRKTKAKKYIQMTYPGERLQIDTKNVPSSCLPHKQKLYQFTAIDEFTRLRYIYFYDDKSSYSANEFLKRVLDYFPFPIKEIRTDNGMEYTKRLSNEITPTPTLFEQTLKKHEINHDYIKPFTPKHNGKVERSHRKDNERFYQDRSFIDLNDLRGEGQKYLRSYNNFPMGPHNWLSPLEFYGFYLTKSILTLSVFR</sequence>
<dbReference type="EMBL" id="KF831415">
    <property type="protein sequence ID" value="AJG37944.1"/>
    <property type="molecule type" value="Genomic_DNA"/>
</dbReference>
<dbReference type="PROSITE" id="PS50994">
    <property type="entry name" value="INTEGRASE"/>
    <property type="match status" value="1"/>
</dbReference>
<dbReference type="GO" id="GO:0015074">
    <property type="term" value="P:DNA integration"/>
    <property type="evidence" value="ECO:0007669"/>
    <property type="project" value="InterPro"/>
</dbReference>
<organism evidence="2">
    <name type="scientific">Firmicutes bacterium enrichment culture clone fosmid MGS-M2</name>
    <dbReference type="NCBI Taxonomy" id="1549349"/>
    <lineage>
        <taxon>Bacteria</taxon>
        <taxon>Bacillati</taxon>
        <taxon>Bacillota</taxon>
        <taxon>environmental samples</taxon>
    </lineage>
</organism>
<dbReference type="SUPFAM" id="SSF46689">
    <property type="entry name" value="Homeodomain-like"/>
    <property type="match status" value="1"/>
</dbReference>